<sequence>MKSFLLALALLSPAYGETLIATTENYPPFNMSLDGGQTIIGISTELLRELSRRTRIEFDIGLYPWSRAYRMAITRDETCVYSTTRTPERESNFKWVGPLVSNDWVLYTRADNKVTLNRIEDARPYLLGAYQDDAVSNYLHDYGYRVEDAIADNLNARKLALGRIDFWATGRLLGAYLAQQENLGPFRLALSFHQTEMYLACNPGVGDEVVERLNQALAEMRQDGSVERIHSKYLERPLR</sequence>
<dbReference type="SMART" id="SM00062">
    <property type="entry name" value="PBPb"/>
    <property type="match status" value="1"/>
</dbReference>
<dbReference type="PANTHER" id="PTHR38834:SF3">
    <property type="entry name" value="SOLUTE-BINDING PROTEIN FAMILY 3_N-TERMINAL DOMAIN-CONTAINING PROTEIN"/>
    <property type="match status" value="1"/>
</dbReference>
<protein>
    <submittedName>
        <fullName evidence="2">Substrate-binding periplasmic protein</fullName>
    </submittedName>
</protein>
<keyword evidence="3" id="KW-1185">Reference proteome</keyword>
<gene>
    <name evidence="2" type="ORF">ACFOW7_17020</name>
</gene>
<dbReference type="RefSeq" id="WP_378166528.1">
    <property type="nucleotide sequence ID" value="NZ_JBHSBU010000001.1"/>
</dbReference>
<dbReference type="Gene3D" id="3.40.190.10">
    <property type="entry name" value="Periplasmic binding protein-like II"/>
    <property type="match status" value="2"/>
</dbReference>
<dbReference type="EMBL" id="JBHSBU010000001">
    <property type="protein sequence ID" value="MFC4161040.1"/>
    <property type="molecule type" value="Genomic_DNA"/>
</dbReference>
<evidence type="ECO:0000313" key="3">
    <source>
        <dbReference type="Proteomes" id="UP001595791"/>
    </source>
</evidence>
<reference evidence="3" key="1">
    <citation type="journal article" date="2019" name="Int. J. Syst. Evol. Microbiol.">
        <title>The Global Catalogue of Microorganisms (GCM) 10K type strain sequencing project: providing services to taxonomists for standard genome sequencing and annotation.</title>
        <authorList>
            <consortium name="The Broad Institute Genomics Platform"/>
            <consortium name="The Broad Institute Genome Sequencing Center for Infectious Disease"/>
            <person name="Wu L."/>
            <person name="Ma J."/>
        </authorList>
    </citation>
    <scope>NUCLEOTIDE SEQUENCE [LARGE SCALE GENOMIC DNA]</scope>
    <source>
        <strain evidence="3">LMG 29894</strain>
    </source>
</reference>
<name>A0ABV8MUI3_9NEIS</name>
<dbReference type="SUPFAM" id="SSF53850">
    <property type="entry name" value="Periplasmic binding protein-like II"/>
    <property type="match status" value="1"/>
</dbReference>
<evidence type="ECO:0000259" key="1">
    <source>
        <dbReference type="SMART" id="SM00062"/>
    </source>
</evidence>
<dbReference type="PANTHER" id="PTHR38834">
    <property type="entry name" value="PERIPLASMIC SUBSTRATE BINDING PROTEIN FAMILY 3"/>
    <property type="match status" value="1"/>
</dbReference>
<evidence type="ECO:0000313" key="2">
    <source>
        <dbReference type="EMBL" id="MFC4161040.1"/>
    </source>
</evidence>
<accession>A0ABV8MUI3</accession>
<proteinExistence type="predicted"/>
<comment type="caution">
    <text evidence="2">The sequence shown here is derived from an EMBL/GenBank/DDBJ whole genome shotgun (WGS) entry which is preliminary data.</text>
</comment>
<feature type="domain" description="Solute-binding protein family 3/N-terminal" evidence="1">
    <location>
        <begin position="18"/>
        <end position="237"/>
    </location>
</feature>
<dbReference type="Proteomes" id="UP001595791">
    <property type="component" value="Unassembled WGS sequence"/>
</dbReference>
<dbReference type="InterPro" id="IPR001638">
    <property type="entry name" value="Solute-binding_3/MltF_N"/>
</dbReference>
<dbReference type="Pfam" id="PF00497">
    <property type="entry name" value="SBP_bac_3"/>
    <property type="match status" value="1"/>
</dbReference>
<organism evidence="2 3">
    <name type="scientific">Chitinimonas lacunae</name>
    <dbReference type="NCBI Taxonomy" id="1963018"/>
    <lineage>
        <taxon>Bacteria</taxon>
        <taxon>Pseudomonadati</taxon>
        <taxon>Pseudomonadota</taxon>
        <taxon>Betaproteobacteria</taxon>
        <taxon>Neisseriales</taxon>
        <taxon>Chitinibacteraceae</taxon>
        <taxon>Chitinimonas</taxon>
    </lineage>
</organism>